<reference evidence="2" key="2">
    <citation type="submission" date="2022-01" db="EMBL/GenBank/DDBJ databases">
        <authorList>
            <person name="Yamashiro T."/>
            <person name="Shiraishi A."/>
            <person name="Satake H."/>
            <person name="Nakayama K."/>
        </authorList>
    </citation>
    <scope>NUCLEOTIDE SEQUENCE</scope>
</reference>
<dbReference type="Proteomes" id="UP001151760">
    <property type="component" value="Unassembled WGS sequence"/>
</dbReference>
<feature type="region of interest" description="Disordered" evidence="1">
    <location>
        <begin position="28"/>
        <end position="58"/>
    </location>
</feature>
<organism evidence="2 3">
    <name type="scientific">Tanacetum coccineum</name>
    <dbReference type="NCBI Taxonomy" id="301880"/>
    <lineage>
        <taxon>Eukaryota</taxon>
        <taxon>Viridiplantae</taxon>
        <taxon>Streptophyta</taxon>
        <taxon>Embryophyta</taxon>
        <taxon>Tracheophyta</taxon>
        <taxon>Spermatophyta</taxon>
        <taxon>Magnoliopsida</taxon>
        <taxon>eudicotyledons</taxon>
        <taxon>Gunneridae</taxon>
        <taxon>Pentapetalae</taxon>
        <taxon>asterids</taxon>
        <taxon>campanulids</taxon>
        <taxon>Asterales</taxon>
        <taxon>Asteraceae</taxon>
        <taxon>Asteroideae</taxon>
        <taxon>Anthemideae</taxon>
        <taxon>Anthemidinae</taxon>
        <taxon>Tanacetum</taxon>
    </lineage>
</organism>
<protein>
    <submittedName>
        <fullName evidence="2">Uncharacterized protein</fullName>
    </submittedName>
</protein>
<dbReference type="EMBL" id="BQNB010020494">
    <property type="protein sequence ID" value="GJT96572.1"/>
    <property type="molecule type" value="Genomic_DNA"/>
</dbReference>
<accession>A0ABQ5I8V2</accession>
<keyword evidence="3" id="KW-1185">Reference proteome</keyword>
<name>A0ABQ5I8V2_9ASTR</name>
<gene>
    <name evidence="2" type="ORF">Tco_1092090</name>
</gene>
<evidence type="ECO:0000313" key="2">
    <source>
        <dbReference type="EMBL" id="GJT96572.1"/>
    </source>
</evidence>
<proteinExistence type="predicted"/>
<reference evidence="2" key="1">
    <citation type="journal article" date="2022" name="Int. J. Mol. Sci.">
        <title>Draft Genome of Tanacetum Coccineum: Genomic Comparison of Closely Related Tanacetum-Family Plants.</title>
        <authorList>
            <person name="Yamashiro T."/>
            <person name="Shiraishi A."/>
            <person name="Nakayama K."/>
            <person name="Satake H."/>
        </authorList>
    </citation>
    <scope>NUCLEOTIDE SEQUENCE</scope>
</reference>
<feature type="compositionally biased region" description="Basic and acidic residues" evidence="1">
    <location>
        <begin position="30"/>
        <end position="51"/>
    </location>
</feature>
<sequence>MYHCASEPAQAEQPNLAMRDLRNFANYSERQPKESGIKDLFGGERLHHDDPPDLGVPKSVKDERGQIPLPSFFVSDDNIKFLEQKDPPHQSWLSIFLSEEILYSRMVGIHYAFRQNKI</sequence>
<evidence type="ECO:0000256" key="1">
    <source>
        <dbReference type="SAM" id="MobiDB-lite"/>
    </source>
</evidence>
<evidence type="ECO:0000313" key="3">
    <source>
        <dbReference type="Proteomes" id="UP001151760"/>
    </source>
</evidence>
<comment type="caution">
    <text evidence="2">The sequence shown here is derived from an EMBL/GenBank/DDBJ whole genome shotgun (WGS) entry which is preliminary data.</text>
</comment>